<gene>
    <name evidence="1" type="ORF">IHE45_16G032700</name>
</gene>
<name>A0ACB7UGR4_DIOAL</name>
<keyword evidence="2" id="KW-1185">Reference proteome</keyword>
<organism evidence="1 2">
    <name type="scientific">Dioscorea alata</name>
    <name type="common">Purple yam</name>
    <dbReference type="NCBI Taxonomy" id="55571"/>
    <lineage>
        <taxon>Eukaryota</taxon>
        <taxon>Viridiplantae</taxon>
        <taxon>Streptophyta</taxon>
        <taxon>Embryophyta</taxon>
        <taxon>Tracheophyta</taxon>
        <taxon>Spermatophyta</taxon>
        <taxon>Magnoliopsida</taxon>
        <taxon>Liliopsida</taxon>
        <taxon>Dioscoreales</taxon>
        <taxon>Dioscoreaceae</taxon>
        <taxon>Dioscorea</taxon>
    </lineage>
</organism>
<reference evidence="2" key="1">
    <citation type="journal article" date="2022" name="Nat. Commun.">
        <title>Chromosome evolution and the genetic basis of agronomically important traits in greater yam.</title>
        <authorList>
            <person name="Bredeson J.V."/>
            <person name="Lyons J.B."/>
            <person name="Oniyinde I.O."/>
            <person name="Okereke N.R."/>
            <person name="Kolade O."/>
            <person name="Nnabue I."/>
            <person name="Nwadili C.O."/>
            <person name="Hribova E."/>
            <person name="Parker M."/>
            <person name="Nwogha J."/>
            <person name="Shu S."/>
            <person name="Carlson J."/>
            <person name="Kariba R."/>
            <person name="Muthemba S."/>
            <person name="Knop K."/>
            <person name="Barton G.J."/>
            <person name="Sherwood A.V."/>
            <person name="Lopez-Montes A."/>
            <person name="Asiedu R."/>
            <person name="Jamnadass R."/>
            <person name="Muchugi A."/>
            <person name="Goodstein D."/>
            <person name="Egesi C.N."/>
            <person name="Featherston J."/>
            <person name="Asfaw A."/>
            <person name="Simpson G.G."/>
            <person name="Dolezel J."/>
            <person name="Hendre P.S."/>
            <person name="Van Deynze A."/>
            <person name="Kumar P.L."/>
            <person name="Obidiegwu J.E."/>
            <person name="Bhattacharjee R."/>
            <person name="Rokhsar D.S."/>
        </authorList>
    </citation>
    <scope>NUCLEOTIDE SEQUENCE [LARGE SCALE GENOMIC DNA]</scope>
    <source>
        <strain evidence="2">cv. TDa95/00328</strain>
    </source>
</reference>
<evidence type="ECO:0000313" key="1">
    <source>
        <dbReference type="EMBL" id="KAH7659458.1"/>
    </source>
</evidence>
<dbReference type="EMBL" id="CM037026">
    <property type="protein sequence ID" value="KAH7659458.1"/>
    <property type="molecule type" value="Genomic_DNA"/>
</dbReference>
<evidence type="ECO:0000313" key="2">
    <source>
        <dbReference type="Proteomes" id="UP000827976"/>
    </source>
</evidence>
<protein>
    <submittedName>
        <fullName evidence="1">Uncharacterized protein</fullName>
    </submittedName>
</protein>
<dbReference type="Proteomes" id="UP000827976">
    <property type="component" value="Chromosome 16"/>
</dbReference>
<comment type="caution">
    <text evidence="1">The sequence shown here is derived from an EMBL/GenBank/DDBJ whole genome shotgun (WGS) entry which is preliminary data.</text>
</comment>
<proteinExistence type="predicted"/>
<sequence length="38" mass="4284">MLSPSMDELWFPERRAGATPARPVSVRMSCLSLRIKPP</sequence>
<accession>A0ACB7UGR4</accession>